<dbReference type="Proteomes" id="UP000189810">
    <property type="component" value="Chromosome I"/>
</dbReference>
<accession>A0A1M6RMB8</accession>
<protein>
    <submittedName>
        <fullName evidence="1">Uncharacterized protein</fullName>
    </submittedName>
</protein>
<dbReference type="STRING" id="381751.SAMN05444391_0704"/>
<dbReference type="RefSeq" id="WP_079653851.1">
    <property type="nucleotide sequence ID" value="NZ_LT670846.1"/>
</dbReference>
<name>A0A1M6RMB8_9AQUI</name>
<keyword evidence="2" id="KW-1185">Reference proteome</keyword>
<sequence>MKKVLGLMLVLPFVALSNPMMMHHRMEMWCQQNFDKCKAHKLEAIRIREKYLPKEKECVEKSKTFEEMRACLKDVRAHMREEFSQMRQRMMEEVKPSP</sequence>
<evidence type="ECO:0000313" key="1">
    <source>
        <dbReference type="EMBL" id="SHK33540.1"/>
    </source>
</evidence>
<proteinExistence type="predicted"/>
<dbReference type="AlphaFoldDB" id="A0A1M6RMB8"/>
<gene>
    <name evidence="1" type="ORF">SAMN05444391_0704</name>
</gene>
<dbReference type="OrthoDB" id="9943724at2"/>
<organism evidence="1 2">
    <name type="scientific">Thermocrinis minervae</name>
    <dbReference type="NCBI Taxonomy" id="381751"/>
    <lineage>
        <taxon>Bacteria</taxon>
        <taxon>Pseudomonadati</taxon>
        <taxon>Aquificota</taxon>
        <taxon>Aquificia</taxon>
        <taxon>Aquificales</taxon>
        <taxon>Aquificaceae</taxon>
        <taxon>Thermocrinis</taxon>
    </lineage>
</organism>
<evidence type="ECO:0000313" key="2">
    <source>
        <dbReference type="Proteomes" id="UP000189810"/>
    </source>
</evidence>
<reference evidence="1 2" key="1">
    <citation type="submission" date="2016-11" db="EMBL/GenBank/DDBJ databases">
        <authorList>
            <person name="Jaros S."/>
            <person name="Januszkiewicz K."/>
            <person name="Wedrychowicz H."/>
        </authorList>
    </citation>
    <scope>NUCLEOTIDE SEQUENCE [LARGE SCALE GENOMIC DNA]</scope>
    <source>
        <strain evidence="1 2">DSM 19557</strain>
    </source>
</reference>
<dbReference type="EMBL" id="LT670846">
    <property type="protein sequence ID" value="SHK33540.1"/>
    <property type="molecule type" value="Genomic_DNA"/>
</dbReference>